<feature type="domain" description="Histidine kinase/HSP90-like ATPase" evidence="3">
    <location>
        <begin position="12"/>
        <end position="136"/>
    </location>
</feature>
<keyword evidence="4" id="KW-0547">Nucleotide-binding</keyword>
<keyword evidence="1" id="KW-0723">Serine/threonine-protein kinase</keyword>
<reference evidence="4" key="1">
    <citation type="submission" date="2023-05" db="EMBL/GenBank/DDBJ databases">
        <title>Streptantibioticus silvisoli sp. nov., acidotolerant actinomycetes 1 from pine litter.</title>
        <authorList>
            <person name="Swiecimska M."/>
            <person name="Golinska P."/>
            <person name="Sangal V."/>
            <person name="Wachnowicz B."/>
            <person name="Goodfellow M."/>
        </authorList>
    </citation>
    <scope>NUCLEOTIDE SEQUENCE</scope>
    <source>
        <strain evidence="4">SL13</strain>
    </source>
</reference>
<sequence length="190" mass="20686">MQSLVNRIKLAATRTAPHCARAHVRHTVLSWAVPHLLDDARLIVSELVTNAVEATGRPERDRTCCVPETLPVIAVRTRISGDKFFIEVWDNDTVPTDREAQADRDPDEGGRGLGIVTALSRDFGVVVLPGRGKIVWAELCAGPGVARVRRAAPTPLPPAYRRMPLAEPRQPVGASTPGPAFTRHAADRWA</sequence>
<keyword evidence="1" id="KW-0418">Kinase</keyword>
<dbReference type="EMBL" id="JABXJJ020000002">
    <property type="protein sequence ID" value="MDI5968206.1"/>
    <property type="molecule type" value="Genomic_DNA"/>
</dbReference>
<accession>A0AA90GZ08</accession>
<evidence type="ECO:0000259" key="3">
    <source>
        <dbReference type="Pfam" id="PF13581"/>
    </source>
</evidence>
<dbReference type="GO" id="GO:0005524">
    <property type="term" value="F:ATP binding"/>
    <property type="evidence" value="ECO:0007669"/>
    <property type="project" value="UniProtKB-KW"/>
</dbReference>
<dbReference type="SUPFAM" id="SSF55874">
    <property type="entry name" value="ATPase domain of HSP90 chaperone/DNA topoisomerase II/histidine kinase"/>
    <property type="match status" value="1"/>
</dbReference>
<keyword evidence="4" id="KW-0067">ATP-binding</keyword>
<keyword evidence="1" id="KW-0808">Transferase</keyword>
<dbReference type="InterPro" id="IPR003594">
    <property type="entry name" value="HATPase_dom"/>
</dbReference>
<dbReference type="GO" id="GO:0004674">
    <property type="term" value="F:protein serine/threonine kinase activity"/>
    <property type="evidence" value="ECO:0007669"/>
    <property type="project" value="UniProtKB-KW"/>
</dbReference>
<dbReference type="AlphaFoldDB" id="A0AA90GZ08"/>
<comment type="caution">
    <text evidence="4">The sequence shown here is derived from an EMBL/GenBank/DDBJ whole genome shotgun (WGS) entry which is preliminary data.</text>
</comment>
<dbReference type="InterPro" id="IPR036890">
    <property type="entry name" value="HATPase_C_sf"/>
</dbReference>
<dbReference type="CDD" id="cd16936">
    <property type="entry name" value="HATPase_RsbW-like"/>
    <property type="match status" value="1"/>
</dbReference>
<dbReference type="InterPro" id="IPR050267">
    <property type="entry name" value="Anti-sigma-factor_SerPK"/>
</dbReference>
<organism evidence="4">
    <name type="scientific">Streptantibioticus silvisoli</name>
    <dbReference type="NCBI Taxonomy" id="2705255"/>
    <lineage>
        <taxon>Bacteria</taxon>
        <taxon>Bacillati</taxon>
        <taxon>Actinomycetota</taxon>
        <taxon>Actinomycetes</taxon>
        <taxon>Kitasatosporales</taxon>
        <taxon>Streptomycetaceae</taxon>
        <taxon>Streptantibioticus</taxon>
    </lineage>
</organism>
<dbReference type="Pfam" id="PF13581">
    <property type="entry name" value="HATPase_c_2"/>
    <property type="match status" value="1"/>
</dbReference>
<dbReference type="PANTHER" id="PTHR35526">
    <property type="entry name" value="ANTI-SIGMA-F FACTOR RSBW-RELATED"/>
    <property type="match status" value="1"/>
</dbReference>
<feature type="region of interest" description="Disordered" evidence="2">
    <location>
        <begin position="159"/>
        <end position="190"/>
    </location>
</feature>
<dbReference type="Gene3D" id="3.30.565.10">
    <property type="entry name" value="Histidine kinase-like ATPase, C-terminal domain"/>
    <property type="match status" value="1"/>
</dbReference>
<proteinExistence type="predicted"/>
<dbReference type="RefSeq" id="WP_271314571.1">
    <property type="nucleotide sequence ID" value="NZ_JABXJJ020000002.1"/>
</dbReference>
<evidence type="ECO:0000256" key="1">
    <source>
        <dbReference type="ARBA" id="ARBA00022527"/>
    </source>
</evidence>
<evidence type="ECO:0000313" key="4">
    <source>
        <dbReference type="EMBL" id="MDI5968206.1"/>
    </source>
</evidence>
<protein>
    <submittedName>
        <fullName evidence="4">ATP-binding protein</fullName>
    </submittedName>
</protein>
<evidence type="ECO:0000256" key="2">
    <source>
        <dbReference type="SAM" id="MobiDB-lite"/>
    </source>
</evidence>
<gene>
    <name evidence="4" type="ORF">POF50_002395</name>
</gene>
<name>A0AA90GZ08_9ACTN</name>
<dbReference type="PANTHER" id="PTHR35526:SF3">
    <property type="entry name" value="ANTI-SIGMA-F FACTOR RSBW"/>
    <property type="match status" value="1"/>
</dbReference>